<name>A0AA40BQW3_9PEZI</name>
<sequence>MKIGFAAALIVASTALTGSCDGEDLSPSKTTLITQPTTATTITPPPSPITTGLPASCTVEVTATSYSTSGCALKCATNFCISDAAVVKSCGCSRVEIQTRTTSMCPTKTPCWQCHTGWGTFFITESCSTTATATASAAVTTTTSGL</sequence>
<protein>
    <submittedName>
        <fullName evidence="2">Uncharacterized protein</fullName>
    </submittedName>
</protein>
<feature type="signal peptide" evidence="1">
    <location>
        <begin position="1"/>
        <end position="22"/>
    </location>
</feature>
<proteinExistence type="predicted"/>
<comment type="caution">
    <text evidence="2">The sequence shown here is derived from an EMBL/GenBank/DDBJ whole genome shotgun (WGS) entry which is preliminary data.</text>
</comment>
<keyword evidence="1" id="KW-0732">Signal</keyword>
<keyword evidence="3" id="KW-1185">Reference proteome</keyword>
<evidence type="ECO:0000313" key="3">
    <source>
        <dbReference type="Proteomes" id="UP001172155"/>
    </source>
</evidence>
<gene>
    <name evidence="2" type="ORF">B0T18DRAFT_376660</name>
</gene>
<feature type="chain" id="PRO_5041309832" evidence="1">
    <location>
        <begin position="23"/>
        <end position="146"/>
    </location>
</feature>
<organism evidence="2 3">
    <name type="scientific">Schizothecium vesticola</name>
    <dbReference type="NCBI Taxonomy" id="314040"/>
    <lineage>
        <taxon>Eukaryota</taxon>
        <taxon>Fungi</taxon>
        <taxon>Dikarya</taxon>
        <taxon>Ascomycota</taxon>
        <taxon>Pezizomycotina</taxon>
        <taxon>Sordariomycetes</taxon>
        <taxon>Sordariomycetidae</taxon>
        <taxon>Sordariales</taxon>
        <taxon>Schizotheciaceae</taxon>
        <taxon>Schizothecium</taxon>
    </lineage>
</organism>
<dbReference type="EMBL" id="JAUKUD010000007">
    <property type="protein sequence ID" value="KAK0738745.1"/>
    <property type="molecule type" value="Genomic_DNA"/>
</dbReference>
<dbReference type="PROSITE" id="PS51257">
    <property type="entry name" value="PROKAR_LIPOPROTEIN"/>
    <property type="match status" value="1"/>
</dbReference>
<accession>A0AA40BQW3</accession>
<dbReference type="AlphaFoldDB" id="A0AA40BQW3"/>
<reference evidence="2" key="1">
    <citation type="submission" date="2023-06" db="EMBL/GenBank/DDBJ databases">
        <title>Genome-scale phylogeny and comparative genomics of the fungal order Sordariales.</title>
        <authorList>
            <consortium name="Lawrence Berkeley National Laboratory"/>
            <person name="Hensen N."/>
            <person name="Bonometti L."/>
            <person name="Westerberg I."/>
            <person name="Brannstrom I.O."/>
            <person name="Guillou S."/>
            <person name="Cros-Aarteil S."/>
            <person name="Calhoun S."/>
            <person name="Haridas S."/>
            <person name="Kuo A."/>
            <person name="Mondo S."/>
            <person name="Pangilinan J."/>
            <person name="Riley R."/>
            <person name="LaButti K."/>
            <person name="Andreopoulos B."/>
            <person name="Lipzen A."/>
            <person name="Chen C."/>
            <person name="Yanf M."/>
            <person name="Daum C."/>
            <person name="Ng V."/>
            <person name="Clum A."/>
            <person name="Steindorff A."/>
            <person name="Ohm R."/>
            <person name="Martin F."/>
            <person name="Silar P."/>
            <person name="Natvig D."/>
            <person name="Lalanne C."/>
            <person name="Gautier V."/>
            <person name="Ament-velasquez S.L."/>
            <person name="Kruys A."/>
            <person name="Hutchinson M.I."/>
            <person name="Powell A.J."/>
            <person name="Barry K."/>
            <person name="Miller A.N."/>
            <person name="Grigoriev I.V."/>
            <person name="Debuchy R."/>
            <person name="Gladieux P."/>
            <person name="Thoren M.H."/>
            <person name="Johannesson H."/>
        </authorList>
    </citation>
    <scope>NUCLEOTIDE SEQUENCE</scope>
    <source>
        <strain evidence="2">SMH3187-1</strain>
    </source>
</reference>
<evidence type="ECO:0000313" key="2">
    <source>
        <dbReference type="EMBL" id="KAK0738745.1"/>
    </source>
</evidence>
<evidence type="ECO:0000256" key="1">
    <source>
        <dbReference type="SAM" id="SignalP"/>
    </source>
</evidence>
<dbReference type="Proteomes" id="UP001172155">
    <property type="component" value="Unassembled WGS sequence"/>
</dbReference>